<sequence>MTTIDTGPALSDDDARALSLQLGTGIAVVHLPPLAAPCQLPADRTMIAWTSPDGSACITVEPDGRIAPHAAELTAAQANDLAAALIAVAARVVAPD</sequence>
<organism evidence="1 2">
    <name type="scientific">Rhodococcus aetherivorans</name>
    <dbReference type="NCBI Taxonomy" id="191292"/>
    <lineage>
        <taxon>Bacteria</taxon>
        <taxon>Bacillati</taxon>
        <taxon>Actinomycetota</taxon>
        <taxon>Actinomycetes</taxon>
        <taxon>Mycobacteriales</taxon>
        <taxon>Nocardiaceae</taxon>
        <taxon>Rhodococcus</taxon>
    </lineage>
</organism>
<accession>A0ABQ0YHJ9</accession>
<dbReference type="RefSeq" id="WP_043801168.1">
    <property type="nucleotide sequence ID" value="NZ_BLAH01000036.1"/>
</dbReference>
<name>A0ABQ0YHJ9_9NOCA</name>
<reference evidence="1 2" key="1">
    <citation type="journal article" date="2018" name="Biodegradation">
        <title>1,4-Dioxane degradation characteristics of Rhodococcus aetherivorans JCM 14343.</title>
        <authorList>
            <person name="Inoue D."/>
            <person name="Tsunoda T."/>
            <person name="Yamamoto N."/>
            <person name="Ike M."/>
            <person name="Sei K."/>
        </authorList>
    </citation>
    <scope>NUCLEOTIDE SEQUENCE [LARGE SCALE GENOMIC DNA]</scope>
    <source>
        <strain evidence="1 2">JCM 14343</strain>
    </source>
</reference>
<keyword evidence="2" id="KW-1185">Reference proteome</keyword>
<dbReference type="Proteomes" id="UP000325466">
    <property type="component" value="Unassembled WGS sequence"/>
</dbReference>
<dbReference type="EMBL" id="BLAH01000036">
    <property type="protein sequence ID" value="GES35978.1"/>
    <property type="molecule type" value="Genomic_DNA"/>
</dbReference>
<protein>
    <submittedName>
        <fullName evidence="1">Uncharacterized protein</fullName>
    </submittedName>
</protein>
<proteinExistence type="predicted"/>
<comment type="caution">
    <text evidence="1">The sequence shown here is derived from an EMBL/GenBank/DDBJ whole genome shotgun (WGS) entry which is preliminary data.</text>
</comment>
<evidence type="ECO:0000313" key="2">
    <source>
        <dbReference type="Proteomes" id="UP000325466"/>
    </source>
</evidence>
<gene>
    <name evidence="1" type="ORF">RAJCM14343_1227</name>
</gene>
<evidence type="ECO:0000313" key="1">
    <source>
        <dbReference type="EMBL" id="GES35978.1"/>
    </source>
</evidence>